<comment type="caution">
    <text evidence="6">The sequence shown here is derived from an EMBL/GenBank/DDBJ whole genome shotgun (WGS) entry which is preliminary data.</text>
</comment>
<keyword evidence="7" id="KW-1185">Reference proteome</keyword>
<evidence type="ECO:0000256" key="2">
    <source>
        <dbReference type="ARBA" id="ARBA00022676"/>
    </source>
</evidence>
<proteinExistence type="inferred from homology"/>
<keyword evidence="4" id="KW-0472">Membrane</keyword>
<evidence type="ECO:0000256" key="1">
    <source>
        <dbReference type="ARBA" id="ARBA00006739"/>
    </source>
</evidence>
<feature type="transmembrane region" description="Helical" evidence="4">
    <location>
        <begin position="6"/>
        <end position="31"/>
    </location>
</feature>
<comment type="similarity">
    <text evidence="1">Belongs to the glycosyltransferase 2 family.</text>
</comment>
<feature type="transmembrane region" description="Helical" evidence="4">
    <location>
        <begin position="299"/>
        <end position="318"/>
    </location>
</feature>
<dbReference type="PANTHER" id="PTHR43630:SF1">
    <property type="entry name" value="POLY-BETA-1,6-N-ACETYL-D-GLUCOSAMINE SYNTHASE"/>
    <property type="match status" value="1"/>
</dbReference>
<dbReference type="EMBL" id="FXUG01000001">
    <property type="protein sequence ID" value="SMP44194.1"/>
    <property type="molecule type" value="Genomic_DNA"/>
</dbReference>
<dbReference type="InterPro" id="IPR001173">
    <property type="entry name" value="Glyco_trans_2-like"/>
</dbReference>
<name>A0ABY1PRW4_9BACT</name>
<dbReference type="Proteomes" id="UP001158067">
    <property type="component" value="Unassembled WGS sequence"/>
</dbReference>
<feature type="domain" description="Glycosyltransferase 2-like" evidence="5">
    <location>
        <begin position="52"/>
        <end position="178"/>
    </location>
</feature>
<dbReference type="PANTHER" id="PTHR43630">
    <property type="entry name" value="POLY-BETA-1,6-N-ACETYL-D-GLUCOSAMINE SYNTHASE"/>
    <property type="match status" value="1"/>
</dbReference>
<keyword evidence="3" id="KW-0808">Transferase</keyword>
<reference evidence="6 7" key="1">
    <citation type="submission" date="2017-05" db="EMBL/GenBank/DDBJ databases">
        <authorList>
            <person name="Varghese N."/>
            <person name="Submissions S."/>
        </authorList>
    </citation>
    <scope>NUCLEOTIDE SEQUENCE [LARGE SCALE GENOMIC DNA]</scope>
    <source>
        <strain evidence="6 7">DSM 25457</strain>
    </source>
</reference>
<organism evidence="6 7">
    <name type="scientific">Neorhodopirellula lusitana</name>
    <dbReference type="NCBI Taxonomy" id="445327"/>
    <lineage>
        <taxon>Bacteria</taxon>
        <taxon>Pseudomonadati</taxon>
        <taxon>Planctomycetota</taxon>
        <taxon>Planctomycetia</taxon>
        <taxon>Pirellulales</taxon>
        <taxon>Pirellulaceae</taxon>
        <taxon>Neorhodopirellula</taxon>
    </lineage>
</organism>
<keyword evidence="4" id="KW-1133">Transmembrane helix</keyword>
<feature type="transmembrane region" description="Helical" evidence="4">
    <location>
        <begin position="324"/>
        <end position="344"/>
    </location>
</feature>
<keyword evidence="4" id="KW-0812">Transmembrane</keyword>
<evidence type="ECO:0000313" key="7">
    <source>
        <dbReference type="Proteomes" id="UP001158067"/>
    </source>
</evidence>
<dbReference type="RefSeq" id="WP_283431229.1">
    <property type="nucleotide sequence ID" value="NZ_FXUG01000001.1"/>
</dbReference>
<dbReference type="InterPro" id="IPR029044">
    <property type="entry name" value="Nucleotide-diphossugar_trans"/>
</dbReference>
<accession>A0ABY1PRW4</accession>
<protein>
    <submittedName>
        <fullName evidence="6">Glycosyltransferase, catalytic subunit of cellulose synthase and poly-beta-1,6-N-acetylglucosamine synthase</fullName>
    </submittedName>
</protein>
<feature type="transmembrane region" description="Helical" evidence="4">
    <location>
        <begin position="356"/>
        <end position="376"/>
    </location>
</feature>
<dbReference type="Gene3D" id="3.90.550.10">
    <property type="entry name" value="Spore Coat Polysaccharide Biosynthesis Protein SpsA, Chain A"/>
    <property type="match status" value="1"/>
</dbReference>
<evidence type="ECO:0000313" key="6">
    <source>
        <dbReference type="EMBL" id="SMP44194.1"/>
    </source>
</evidence>
<keyword evidence="2" id="KW-0328">Glycosyltransferase</keyword>
<dbReference type="Pfam" id="PF00535">
    <property type="entry name" value="Glycos_transf_2"/>
    <property type="match status" value="1"/>
</dbReference>
<evidence type="ECO:0000259" key="5">
    <source>
        <dbReference type="Pfam" id="PF00535"/>
    </source>
</evidence>
<evidence type="ECO:0000256" key="4">
    <source>
        <dbReference type="SAM" id="Phobius"/>
    </source>
</evidence>
<evidence type="ECO:0000256" key="3">
    <source>
        <dbReference type="ARBA" id="ARBA00022679"/>
    </source>
</evidence>
<dbReference type="SUPFAM" id="SSF53448">
    <property type="entry name" value="Nucleotide-diphospho-sugar transferases"/>
    <property type="match status" value="1"/>
</dbReference>
<gene>
    <name evidence="6" type="ORF">SAMN06265222_1011090</name>
</gene>
<sequence length="428" mass="46950">MVAWTAFLLWGSLFALAYTYVGYPVLVWCLVRLKGNVPQAEVLDRDYLPKVTVLIAAYNAEHHVRSRIENLFASDYPADRLRVVIASDGSDDATVDGVRSIDDPRVTCFAFQKRRGKARTLVHAVERLGNRSADEVLLFTDVTTRFASDAVLHLASNFQDPAVGLVSGHVTITDPEGQPSESLYWKCEMMVRRCEARLGIMLGASGAIYAMRFPLFVAPTSAVINDDMVFPTLVRLRHGVNVKLDENARAFAIGGGTLGAEFHRRRRIGVGAVQCLFTLKELFHPKHGVQLWAFTSHKLLRWASPLFLIVAAVANVLIHLEGVYQVTAALQIGAYGLAVLGVFLTGHGVAVRLSRAATSFVVMNAALAAGILQWVLNPACVVWTPTHRPVVGREGLPIESAISLDFVESRTRKSNPVDILTELPRKAS</sequence>